<feature type="region of interest" description="Disordered" evidence="2">
    <location>
        <begin position="1"/>
        <end position="166"/>
    </location>
</feature>
<comment type="caution">
    <text evidence="4">The sequence shown here is derived from an EMBL/GenBank/DDBJ whole genome shotgun (WGS) entry which is preliminary data.</text>
</comment>
<gene>
    <name evidence="4" type="ORF">D0Y65_016372</name>
</gene>
<evidence type="ECO:0000313" key="5">
    <source>
        <dbReference type="Proteomes" id="UP000289340"/>
    </source>
</evidence>
<keyword evidence="3" id="KW-0472">Membrane</keyword>
<dbReference type="EMBL" id="QZWG01000006">
    <property type="protein sequence ID" value="RZC10034.1"/>
    <property type="molecule type" value="Genomic_DNA"/>
</dbReference>
<dbReference type="PANTHER" id="PTHR31807">
    <property type="entry name" value="AUGMIN FAMILY MEMBER"/>
    <property type="match status" value="1"/>
</dbReference>
<evidence type="ECO:0000256" key="1">
    <source>
        <dbReference type="ARBA" id="ARBA00010016"/>
    </source>
</evidence>
<dbReference type="GO" id="GO:0051225">
    <property type="term" value="P:spindle assembly"/>
    <property type="evidence" value="ECO:0007669"/>
    <property type="project" value="TreeGrafter"/>
</dbReference>
<feature type="compositionally biased region" description="Low complexity" evidence="2">
    <location>
        <begin position="55"/>
        <end position="81"/>
    </location>
</feature>
<dbReference type="GO" id="GO:0005737">
    <property type="term" value="C:cytoplasm"/>
    <property type="evidence" value="ECO:0007669"/>
    <property type="project" value="TreeGrafter"/>
</dbReference>
<evidence type="ECO:0000256" key="3">
    <source>
        <dbReference type="SAM" id="Phobius"/>
    </source>
</evidence>
<dbReference type="InterPro" id="IPR007573">
    <property type="entry name" value="QWRF"/>
</dbReference>
<feature type="compositionally biased region" description="Polar residues" evidence="2">
    <location>
        <begin position="1"/>
        <end position="10"/>
    </location>
</feature>
<feature type="compositionally biased region" description="Basic and acidic residues" evidence="2">
    <location>
        <begin position="94"/>
        <end position="105"/>
    </location>
</feature>
<dbReference type="AlphaFoldDB" id="A0A445KGP6"/>
<dbReference type="GO" id="GO:0008017">
    <property type="term" value="F:microtubule binding"/>
    <property type="evidence" value="ECO:0007669"/>
    <property type="project" value="TreeGrafter"/>
</dbReference>
<dbReference type="Proteomes" id="UP000289340">
    <property type="component" value="Chromosome 6"/>
</dbReference>
<feature type="transmembrane region" description="Helical" evidence="3">
    <location>
        <begin position="358"/>
        <end position="383"/>
    </location>
</feature>
<keyword evidence="3" id="KW-1133">Transmembrane helix</keyword>
<organism evidence="4 5">
    <name type="scientific">Glycine soja</name>
    <name type="common">Wild soybean</name>
    <dbReference type="NCBI Taxonomy" id="3848"/>
    <lineage>
        <taxon>Eukaryota</taxon>
        <taxon>Viridiplantae</taxon>
        <taxon>Streptophyta</taxon>
        <taxon>Embryophyta</taxon>
        <taxon>Tracheophyta</taxon>
        <taxon>Spermatophyta</taxon>
        <taxon>Magnoliopsida</taxon>
        <taxon>eudicotyledons</taxon>
        <taxon>Gunneridae</taxon>
        <taxon>Pentapetalae</taxon>
        <taxon>rosids</taxon>
        <taxon>fabids</taxon>
        <taxon>Fabales</taxon>
        <taxon>Fabaceae</taxon>
        <taxon>Papilionoideae</taxon>
        <taxon>50 kb inversion clade</taxon>
        <taxon>NPAAA clade</taxon>
        <taxon>indigoferoid/millettioid clade</taxon>
        <taxon>Phaseoleae</taxon>
        <taxon>Glycine</taxon>
        <taxon>Glycine subgen. Soja</taxon>
    </lineage>
</organism>
<feature type="compositionally biased region" description="Low complexity" evidence="2">
    <location>
        <begin position="156"/>
        <end position="166"/>
    </location>
</feature>
<feature type="compositionally biased region" description="Polar residues" evidence="2">
    <location>
        <begin position="45"/>
        <end position="54"/>
    </location>
</feature>
<keyword evidence="5" id="KW-1185">Reference proteome</keyword>
<dbReference type="Pfam" id="PF04484">
    <property type="entry name" value="QWRF"/>
    <property type="match status" value="1"/>
</dbReference>
<dbReference type="GO" id="GO:0005880">
    <property type="term" value="C:nuclear microtubule"/>
    <property type="evidence" value="ECO:0007669"/>
    <property type="project" value="TreeGrafter"/>
</dbReference>
<reference evidence="4 5" key="1">
    <citation type="submission" date="2018-09" db="EMBL/GenBank/DDBJ databases">
        <title>A high-quality reference genome of wild soybean provides a powerful tool to mine soybean genomes.</title>
        <authorList>
            <person name="Xie M."/>
            <person name="Chung C.Y.L."/>
            <person name="Li M.-W."/>
            <person name="Wong F.-L."/>
            <person name="Chan T.-F."/>
            <person name="Lam H.-M."/>
        </authorList>
    </citation>
    <scope>NUCLEOTIDE SEQUENCE [LARGE SCALE GENOMIC DNA]</scope>
    <source>
        <strain evidence="5">cv. W05</strain>
        <tissue evidence="4">Hypocotyl of etiolated seedlings</tissue>
    </source>
</reference>
<comment type="similarity">
    <text evidence="1">Belongs to the QWRF family.</text>
</comment>
<proteinExistence type="inferred from homology"/>
<evidence type="ECO:0000313" key="4">
    <source>
        <dbReference type="EMBL" id="RZC10034.1"/>
    </source>
</evidence>
<sequence length="410" mass="46044">MDKTASTLSGHHNLMEVPPSPRLVRSRSGSSPAAAITTPERSSHRLSSSQRFTITSVQRSKSTSRTRTTNNERNNINLNPTLTTSVSSKPKNNRVQEKKSRDDGFGKFLQRGVSPDNINVGASKRSTSKSPSAWALSPGRWSLGSPIWSQPPAKTNGSDNGNNDSSVGGGVTKVLKYFKQRKVSSVQEEEYHRFRILHNTLLQWRFINARAEVAMANVKNIAEIKLFSVWLRALMLRKITIQKRIELRKVKQLVKLYQILDGQLYLLTEWAQLERRNQESVARLTRKLSALSTILPLTHTVKVDTESVFEALNTAAKVMESIEPLMAKYQTKKVERILYQITELTTTLKQEEEYLQKLLGLVPVISTLLMTLDLIGLGSMLLVRMRKAFECILSKQDPIPSTISACSVAQ</sequence>
<accession>A0A445KGP6</accession>
<name>A0A445KGP6_GLYSO</name>
<evidence type="ECO:0000256" key="2">
    <source>
        <dbReference type="SAM" id="MobiDB-lite"/>
    </source>
</evidence>
<dbReference type="PANTHER" id="PTHR31807:SF27">
    <property type="entry name" value="QWRF MOTIF-CONTAINING PROTEIN 7"/>
    <property type="match status" value="1"/>
</dbReference>
<keyword evidence="3" id="KW-0812">Transmembrane</keyword>
<protein>
    <submittedName>
        <fullName evidence="4">QWRF motif-containing protein 7 isoform A</fullName>
    </submittedName>
</protein>